<evidence type="ECO:0000313" key="3">
    <source>
        <dbReference type="Proteomes" id="UP000199393"/>
    </source>
</evidence>
<feature type="region of interest" description="Disordered" evidence="1">
    <location>
        <begin position="379"/>
        <end position="505"/>
    </location>
</feature>
<feature type="region of interest" description="Disordered" evidence="1">
    <location>
        <begin position="1"/>
        <end position="29"/>
    </location>
</feature>
<reference evidence="3" key="1">
    <citation type="submission" date="2016-06" db="EMBL/GenBank/DDBJ databases">
        <authorList>
            <person name="Varghese N."/>
        </authorList>
    </citation>
    <scope>NUCLEOTIDE SEQUENCE [LARGE SCALE GENOMIC DNA]</scope>
    <source>
        <strain evidence="3">DSM 45344</strain>
    </source>
</reference>
<feature type="compositionally biased region" description="Basic and acidic residues" evidence="1">
    <location>
        <begin position="1"/>
        <end position="25"/>
    </location>
</feature>
<sequence>MGRRSADGMRRRCRDRVGRRSADGMRRRRRDRIGRGCRDWIRRRCGDRVSRRCRDRVRGNTGGRLGGRRGDGVGRRRRDRVRRWPGDGVRRRCGNRTSGAHLLPLGDARVAPRLRDRARPAGRRVGGRRGRRAGRWWDSGAGPDTRLAVGVDRRCRDGRRPAPFGGGRVLPAGAGRVRRSGSEPGAAHTGPPRLRREGRRGRVRRRWRDVHPGTPRGDRRRRLGGRGRATGLIPGRPGGWRPVARRGGHRTVHRGRGTAARVRVRRGGHRTVDRGCGAVASVRRGRRPVGRSGGPVRLRVGRAVVAGAGHRCGLLAVRCAPAGFRCAAVRLRRGRGRALSTGCGGGRILGVRGRDRRRAVRGGRGGVADRRGRVARRWPARAGRVRASGGRRRRSERGFRRGGTELHAEPGGRRTGHRRRVVGRSGRPARGPGRVRADDPGCGCAGDGCAGRRGHRRRRRRGGRSRRDRTRRRGHRPAGVRTVPGRRGDRAGEGTVAGGGGDGRAGVWAVAGGGGDRRAGDGRARAGTANGRRVRLLVARCAFRPYPAPPIVVAGRWLGAGAPGAAGLGRALPLRPRLRVACGLPAPVRTHRAGRRPRQHVVVLRLGTSLPVRVDGRAPVDVRLGPSGRLAWRLAARVGPVPLRPLPRVGIRAAVGVVTAVGVVPRLGRLTRTSVLVGVAVVLVPGVTGAVRLGPPSPVLGVPLPRGGVVVGVVWPVVGAWLPAARPGQVPAVTVRVVGTPVPLGLTPRVAGAAGRLRGAPVVAGGCPVGAVPTAGRWLLVRLGHPPGLGARAGGDGRGGRGRPAPAHRLGPGRARLLAVMARLAVPAVVPGGPVLAAGAAVGPLGAAVRRGAAGRRALLGPGGLGVRAAVRLVVVALPGPAVVAAVPVLLGERLVGPGSTHVRAVGAGRGERRHVGAADDAGPSARRWWRCVLDADVPGVTLAGELGMPLVGRFEHPGRFGRVRPPVGIPAVHPACPSPRRGRVPRTG</sequence>
<feature type="compositionally biased region" description="Gly residues" evidence="1">
    <location>
        <begin position="495"/>
        <end position="504"/>
    </location>
</feature>
<feature type="compositionally biased region" description="Basic residues" evidence="1">
    <location>
        <begin position="452"/>
        <end position="478"/>
    </location>
</feature>
<proteinExistence type="predicted"/>
<feature type="compositionally biased region" description="Basic residues" evidence="1">
    <location>
        <begin position="120"/>
        <end position="134"/>
    </location>
</feature>
<feature type="region of interest" description="Disordered" evidence="1">
    <location>
        <begin position="158"/>
        <end position="257"/>
    </location>
</feature>
<dbReference type="AlphaFoldDB" id="A0A1C3ND05"/>
<organism evidence="2 3">
    <name type="scientific">Micromonospora krabiensis</name>
    <dbReference type="NCBI Taxonomy" id="307121"/>
    <lineage>
        <taxon>Bacteria</taxon>
        <taxon>Bacillati</taxon>
        <taxon>Actinomycetota</taxon>
        <taxon>Actinomycetes</taxon>
        <taxon>Micromonosporales</taxon>
        <taxon>Micromonosporaceae</taxon>
        <taxon>Micromonospora</taxon>
    </lineage>
</organism>
<keyword evidence="3" id="KW-1185">Reference proteome</keyword>
<dbReference type="EMBL" id="LT598496">
    <property type="protein sequence ID" value="SBV30429.1"/>
    <property type="molecule type" value="Genomic_DNA"/>
</dbReference>
<dbReference type="Proteomes" id="UP000199393">
    <property type="component" value="Chromosome I"/>
</dbReference>
<feature type="compositionally biased region" description="Basic and acidic residues" evidence="1">
    <location>
        <begin position="396"/>
        <end position="412"/>
    </location>
</feature>
<feature type="compositionally biased region" description="Basic residues" evidence="1">
    <location>
        <begin position="196"/>
        <end position="208"/>
    </location>
</feature>
<feature type="region of interest" description="Disordered" evidence="1">
    <location>
        <begin position="57"/>
        <end position="100"/>
    </location>
</feature>
<gene>
    <name evidence="2" type="ORF">GA0070620_6026</name>
</gene>
<feature type="region of interest" description="Disordered" evidence="1">
    <location>
        <begin position="117"/>
        <end position="142"/>
    </location>
</feature>
<name>A0A1C3ND05_9ACTN</name>
<feature type="compositionally biased region" description="Basic residues" evidence="1">
    <location>
        <begin position="243"/>
        <end position="257"/>
    </location>
</feature>
<accession>A0A1C3ND05</accession>
<evidence type="ECO:0000256" key="1">
    <source>
        <dbReference type="SAM" id="MobiDB-lite"/>
    </source>
</evidence>
<dbReference type="STRING" id="307121.GA0070620_6026"/>
<protein>
    <submittedName>
        <fullName evidence="2">Uncharacterized protein</fullName>
    </submittedName>
</protein>
<evidence type="ECO:0000313" key="2">
    <source>
        <dbReference type="EMBL" id="SBV30429.1"/>
    </source>
</evidence>
<feature type="compositionally biased region" description="Low complexity" evidence="1">
    <location>
        <begin position="423"/>
        <end position="434"/>
    </location>
</feature>